<dbReference type="EMBL" id="PIOC01000033">
    <property type="protein sequence ID" value="RDW15223.1"/>
    <property type="molecule type" value="Genomic_DNA"/>
</dbReference>
<evidence type="ECO:0000313" key="2">
    <source>
        <dbReference type="Proteomes" id="UP000257143"/>
    </source>
</evidence>
<dbReference type="Proteomes" id="UP000257143">
    <property type="component" value="Unassembled WGS sequence"/>
</dbReference>
<dbReference type="AlphaFoldDB" id="A0A3D8PGM1"/>
<proteinExistence type="predicted"/>
<gene>
    <name evidence="1" type="ORF">CWR48_19545</name>
</gene>
<accession>A0A3D8PGM1</accession>
<comment type="caution">
    <text evidence="1">The sequence shown here is derived from an EMBL/GenBank/DDBJ whole genome shotgun (WGS) entry which is preliminary data.</text>
</comment>
<organism evidence="1 2">
    <name type="scientific">Oceanobacillus arenosus</name>
    <dbReference type="NCBI Taxonomy" id="1229153"/>
    <lineage>
        <taxon>Bacteria</taxon>
        <taxon>Bacillati</taxon>
        <taxon>Bacillota</taxon>
        <taxon>Bacilli</taxon>
        <taxon>Bacillales</taxon>
        <taxon>Bacillaceae</taxon>
        <taxon>Oceanobacillus</taxon>
    </lineage>
</organism>
<keyword evidence="2" id="KW-1185">Reference proteome</keyword>
<sequence length="204" mass="23399">MIVTIGFNKIKSVFDANPKFDFSTLSSNDTIFVLAEGSEREKWERNSYFSPTFEFKGILPTNYQKEQIYHYLKDGGTVITSLVDPEKIISTTICKEEITRQSLNDLNIVTDESIIDIEYSPYNWLIHDLKDLPKLASSFPNRCYEQGDAMIEAKPESISFQIGNQGVIIFTTLLNNATSFTCLKNFQILVDKFKRESKEYVASR</sequence>
<protein>
    <submittedName>
        <fullName evidence="1">Uncharacterized protein</fullName>
    </submittedName>
</protein>
<dbReference type="RefSeq" id="WP_115774980.1">
    <property type="nucleotide sequence ID" value="NZ_PIOC01000033.1"/>
</dbReference>
<name>A0A3D8PGM1_9BACI</name>
<evidence type="ECO:0000313" key="1">
    <source>
        <dbReference type="EMBL" id="RDW15223.1"/>
    </source>
</evidence>
<reference evidence="2" key="1">
    <citation type="submission" date="2017-11" db="EMBL/GenBank/DDBJ databases">
        <authorList>
            <person name="Zhu W."/>
        </authorList>
    </citation>
    <scope>NUCLEOTIDE SEQUENCE [LARGE SCALE GENOMIC DNA]</scope>
    <source>
        <strain evidence="2">CAU 1183</strain>
    </source>
</reference>